<dbReference type="Proteomes" id="UP000314983">
    <property type="component" value="Chromosome 15"/>
</dbReference>
<reference evidence="3" key="5">
    <citation type="submission" date="2025-09" db="UniProtKB">
        <authorList>
            <consortium name="Ensembl"/>
        </authorList>
    </citation>
    <scope>IDENTIFICATION</scope>
</reference>
<reference evidence="3" key="4">
    <citation type="submission" date="2025-08" db="UniProtKB">
        <authorList>
            <consortium name="Ensembl"/>
        </authorList>
    </citation>
    <scope>IDENTIFICATION</scope>
</reference>
<feature type="transmembrane region" description="Helical" evidence="1">
    <location>
        <begin position="171"/>
        <end position="192"/>
    </location>
</feature>
<feature type="transmembrane region" description="Helical" evidence="1">
    <location>
        <begin position="106"/>
        <end position="128"/>
    </location>
</feature>
<reference evidence="3" key="3">
    <citation type="submission" date="2020-05" db="EMBL/GenBank/DDBJ databases">
        <title>Electrophorus electricus (electric eel) genome, fEleEle1, primary haplotype.</title>
        <authorList>
            <person name="Myers G."/>
            <person name="Meyer A."/>
            <person name="Fedrigo O."/>
            <person name="Formenti G."/>
            <person name="Rhie A."/>
            <person name="Tracey A."/>
            <person name="Sims Y."/>
            <person name="Jarvis E.D."/>
        </authorList>
    </citation>
    <scope>NUCLEOTIDE SEQUENCE [LARGE SCALE GENOMIC DNA]</scope>
</reference>
<feature type="transmembrane region" description="Helical" evidence="1">
    <location>
        <begin position="140"/>
        <end position="159"/>
    </location>
</feature>
<dbReference type="InterPro" id="IPR000620">
    <property type="entry name" value="EamA_dom"/>
</dbReference>
<name>A0A4W4EDJ3_ELEEL</name>
<evidence type="ECO:0000256" key="1">
    <source>
        <dbReference type="SAM" id="Phobius"/>
    </source>
</evidence>
<protein>
    <recommendedName>
        <fullName evidence="2">EamA domain-containing protein</fullName>
    </recommendedName>
</protein>
<accession>A0A4W4EDJ3</accession>
<dbReference type="OMA" id="REAAWHI"/>
<keyword evidence="1" id="KW-0472">Membrane</keyword>
<keyword evidence="1" id="KW-1133">Transmembrane helix</keyword>
<dbReference type="GO" id="GO:0016020">
    <property type="term" value="C:membrane"/>
    <property type="evidence" value="ECO:0007669"/>
    <property type="project" value="InterPro"/>
</dbReference>
<sequence length="268" mass="29422">MDESATKHLLGSKKKVKIHPNTVTVKYSTDLPKPDDNGYEDAPSFEDFRSFVDETSDRKWLTESKQIKDIFAAVEGQSKPSGGQKGKGVGGQLQRFGEASVFTSQLTMAALFGAALAHGCVAFITQLASDRSRVPSLELLFIRSVIQVLLVVAVIYYQEAPFGLSGYRLQIFFYGVCNVISITCAYTSFTIVPLSNGNIMWRATTTVFSAVLAFLLMDERLVTGVVVTIYECVLSNPHCMWVMTLDSLLIKAVYYCCCSGLHTALSSC</sequence>
<organism evidence="3 4">
    <name type="scientific">Electrophorus electricus</name>
    <name type="common">Electric eel</name>
    <name type="synonym">Gymnotus electricus</name>
    <dbReference type="NCBI Taxonomy" id="8005"/>
    <lineage>
        <taxon>Eukaryota</taxon>
        <taxon>Metazoa</taxon>
        <taxon>Chordata</taxon>
        <taxon>Craniata</taxon>
        <taxon>Vertebrata</taxon>
        <taxon>Euteleostomi</taxon>
        <taxon>Actinopterygii</taxon>
        <taxon>Neopterygii</taxon>
        <taxon>Teleostei</taxon>
        <taxon>Ostariophysi</taxon>
        <taxon>Gymnotiformes</taxon>
        <taxon>Gymnotoidei</taxon>
        <taxon>Gymnotidae</taxon>
        <taxon>Electrophorus</taxon>
    </lineage>
</organism>
<dbReference type="SUPFAM" id="SSF103481">
    <property type="entry name" value="Multidrug resistance efflux transporter EmrE"/>
    <property type="match status" value="1"/>
</dbReference>
<dbReference type="Pfam" id="PF00892">
    <property type="entry name" value="EamA"/>
    <property type="match status" value="1"/>
</dbReference>
<feature type="domain" description="EamA" evidence="2">
    <location>
        <begin position="108"/>
        <end position="224"/>
    </location>
</feature>
<reference evidence="4" key="2">
    <citation type="journal article" date="2017" name="Sci. Adv.">
        <title>A tail of two voltages: Proteomic comparison of the three electric organs of the electric eel.</title>
        <authorList>
            <person name="Traeger L.L."/>
            <person name="Sabat G."/>
            <person name="Barrett-Wilt G.A."/>
            <person name="Wells G.B."/>
            <person name="Sussman M.R."/>
        </authorList>
    </citation>
    <scope>NUCLEOTIDE SEQUENCE [LARGE SCALE GENOMIC DNA]</scope>
</reference>
<keyword evidence="1" id="KW-0812">Transmembrane</keyword>
<dbReference type="PANTHER" id="PTHR22911:SF137">
    <property type="entry name" value="SOLUTE CARRIER FAMILY 35 MEMBER G2-RELATED"/>
    <property type="match status" value="1"/>
</dbReference>
<dbReference type="InterPro" id="IPR037185">
    <property type="entry name" value="EmrE-like"/>
</dbReference>
<dbReference type="PANTHER" id="PTHR22911">
    <property type="entry name" value="ACYL-MALONYL CONDENSING ENZYME-RELATED"/>
    <property type="match status" value="1"/>
</dbReference>
<evidence type="ECO:0000313" key="3">
    <source>
        <dbReference type="Ensembl" id="ENSEEEP00000009342.2"/>
    </source>
</evidence>
<keyword evidence="4" id="KW-1185">Reference proteome</keyword>
<evidence type="ECO:0000259" key="2">
    <source>
        <dbReference type="Pfam" id="PF00892"/>
    </source>
</evidence>
<dbReference type="Ensembl" id="ENSEEET00000009460.2">
    <property type="protein sequence ID" value="ENSEEEP00000009342.2"/>
    <property type="gene ID" value="ENSEEEG00000004794.2"/>
</dbReference>
<proteinExistence type="predicted"/>
<evidence type="ECO:0000313" key="4">
    <source>
        <dbReference type="Proteomes" id="UP000314983"/>
    </source>
</evidence>
<dbReference type="GeneTree" id="ENSGT00940000153249"/>
<dbReference type="AlphaFoldDB" id="A0A4W4EDJ3"/>
<reference evidence="4" key="1">
    <citation type="journal article" date="2014" name="Science">
        <title>Nonhuman genetics. Genomic basis for the convergent evolution of electric organs.</title>
        <authorList>
            <person name="Gallant J.R."/>
            <person name="Traeger L.L."/>
            <person name="Volkening J.D."/>
            <person name="Moffett H."/>
            <person name="Chen P.H."/>
            <person name="Novina C.D."/>
            <person name="Phillips G.N.Jr."/>
            <person name="Anand R."/>
            <person name="Wells G.B."/>
            <person name="Pinch M."/>
            <person name="Guth R."/>
            <person name="Unguez G.A."/>
            <person name="Albert J.S."/>
            <person name="Zakon H.H."/>
            <person name="Samanta M.P."/>
            <person name="Sussman M.R."/>
        </authorList>
    </citation>
    <scope>NUCLEOTIDE SEQUENCE [LARGE SCALE GENOMIC DNA]</scope>
</reference>